<dbReference type="AlphaFoldDB" id="A9V8L0"/>
<protein>
    <recommendedName>
        <fullName evidence="4">ShKT domain-containing protein</fullName>
    </recommendedName>
</protein>
<dbReference type="Proteomes" id="UP000001357">
    <property type="component" value="Unassembled WGS sequence"/>
</dbReference>
<dbReference type="OMA" id="CGAFANA"/>
<feature type="chain" id="PRO_5002745247" description="ShKT domain-containing protein" evidence="1">
    <location>
        <begin position="23"/>
        <end position="176"/>
    </location>
</feature>
<proteinExistence type="predicted"/>
<reference evidence="2 3" key="1">
    <citation type="journal article" date="2008" name="Nature">
        <title>The genome of the choanoflagellate Monosiga brevicollis and the origin of metazoans.</title>
        <authorList>
            <consortium name="JGI Sequencing"/>
            <person name="King N."/>
            <person name="Westbrook M.J."/>
            <person name="Young S.L."/>
            <person name="Kuo A."/>
            <person name="Abedin M."/>
            <person name="Chapman J."/>
            <person name="Fairclough S."/>
            <person name="Hellsten U."/>
            <person name="Isogai Y."/>
            <person name="Letunic I."/>
            <person name="Marr M."/>
            <person name="Pincus D."/>
            <person name="Putnam N."/>
            <person name="Rokas A."/>
            <person name="Wright K.J."/>
            <person name="Zuzow R."/>
            <person name="Dirks W."/>
            <person name="Good M."/>
            <person name="Goodstein D."/>
            <person name="Lemons D."/>
            <person name="Li W."/>
            <person name="Lyons J.B."/>
            <person name="Morris A."/>
            <person name="Nichols S."/>
            <person name="Richter D.J."/>
            <person name="Salamov A."/>
            <person name="Bork P."/>
            <person name="Lim W.A."/>
            <person name="Manning G."/>
            <person name="Miller W.T."/>
            <person name="McGinnis W."/>
            <person name="Shapiro H."/>
            <person name="Tjian R."/>
            <person name="Grigoriev I.V."/>
            <person name="Rokhsar D."/>
        </authorList>
    </citation>
    <scope>NUCLEOTIDE SEQUENCE [LARGE SCALE GENOMIC DNA]</scope>
    <source>
        <strain evidence="3">MX1 / ATCC 50154</strain>
    </source>
</reference>
<sequence>MARITAVRVVACAALLLACGVAEDHDSAVQAYLGDNSTSCAAQPASSGCNDMFIEVLCADACSSGVWPCTDQDALLNSYWASQVNANDGIMSCNRARAALACEEAVVAALCPTTCLICSNNMTASMAEAQGIDTFVYEYNAEVIKAERRQALWNCAQDRYNDNFDCASQDVRCPVY</sequence>
<evidence type="ECO:0000313" key="2">
    <source>
        <dbReference type="EMBL" id="EDQ86163.1"/>
    </source>
</evidence>
<organism evidence="2 3">
    <name type="scientific">Monosiga brevicollis</name>
    <name type="common">Choanoflagellate</name>
    <dbReference type="NCBI Taxonomy" id="81824"/>
    <lineage>
        <taxon>Eukaryota</taxon>
        <taxon>Choanoflagellata</taxon>
        <taxon>Craspedida</taxon>
        <taxon>Salpingoecidae</taxon>
        <taxon>Monosiga</taxon>
    </lineage>
</organism>
<feature type="signal peptide" evidence="1">
    <location>
        <begin position="1"/>
        <end position="22"/>
    </location>
</feature>
<evidence type="ECO:0008006" key="4">
    <source>
        <dbReference type="Google" id="ProtNLM"/>
    </source>
</evidence>
<dbReference type="InParanoid" id="A9V8L0"/>
<evidence type="ECO:0000256" key="1">
    <source>
        <dbReference type="SAM" id="SignalP"/>
    </source>
</evidence>
<accession>A9V8L0</accession>
<gene>
    <name evidence="2" type="ORF">MONBRDRAFT_33934</name>
</gene>
<dbReference type="EMBL" id="CH991568">
    <property type="protein sequence ID" value="EDQ86163.1"/>
    <property type="molecule type" value="Genomic_DNA"/>
</dbReference>
<dbReference type="RefSeq" id="XP_001749088.1">
    <property type="nucleotide sequence ID" value="XM_001749036.1"/>
</dbReference>
<keyword evidence="3" id="KW-1185">Reference proteome</keyword>
<dbReference type="PROSITE" id="PS51257">
    <property type="entry name" value="PROKAR_LIPOPROTEIN"/>
    <property type="match status" value="1"/>
</dbReference>
<keyword evidence="1" id="KW-0732">Signal</keyword>
<name>A9V8L0_MONBE</name>
<dbReference type="KEGG" id="mbr:MONBRDRAFT_33934"/>
<dbReference type="GeneID" id="5894285"/>
<evidence type="ECO:0000313" key="3">
    <source>
        <dbReference type="Proteomes" id="UP000001357"/>
    </source>
</evidence>